<sequence>MHNIFSAIFVVYLGTSFVVNVLGSKQSDGGLNDNGYALQMFPKCIDFDLALAEKRKELIETGNMPECKVKNVEKCYFEELMYVKSQVTIEPSLECMQQLRDFAHGGSPSENEVDTSDEELQEEFV</sequence>
<reference evidence="3 4" key="1">
    <citation type="journal article" date="2022" name="Nat. Ecol. Evol.">
        <title>A masculinizing supergene underlies an exaggerated male reproductive morph in a spider.</title>
        <authorList>
            <person name="Hendrickx F."/>
            <person name="De Corte Z."/>
            <person name="Sonet G."/>
            <person name="Van Belleghem S.M."/>
            <person name="Kostlbacher S."/>
            <person name="Vangestel C."/>
        </authorList>
    </citation>
    <scope>NUCLEOTIDE SEQUENCE [LARGE SCALE GENOMIC DNA]</scope>
    <source>
        <strain evidence="3">W744_W776</strain>
    </source>
</reference>
<dbReference type="Proteomes" id="UP000827092">
    <property type="component" value="Unassembled WGS sequence"/>
</dbReference>
<protein>
    <submittedName>
        <fullName evidence="3">Uncharacterized protein</fullName>
    </submittedName>
</protein>
<dbReference type="EMBL" id="JAFNEN010000112">
    <property type="protein sequence ID" value="KAG8193974.1"/>
    <property type="molecule type" value="Genomic_DNA"/>
</dbReference>
<proteinExistence type="predicted"/>
<feature type="chain" id="PRO_5043439942" evidence="2">
    <location>
        <begin position="24"/>
        <end position="125"/>
    </location>
</feature>
<accession>A0AAV6VD82</accession>
<organism evidence="3 4">
    <name type="scientific">Oedothorax gibbosus</name>
    <dbReference type="NCBI Taxonomy" id="931172"/>
    <lineage>
        <taxon>Eukaryota</taxon>
        <taxon>Metazoa</taxon>
        <taxon>Ecdysozoa</taxon>
        <taxon>Arthropoda</taxon>
        <taxon>Chelicerata</taxon>
        <taxon>Arachnida</taxon>
        <taxon>Araneae</taxon>
        <taxon>Araneomorphae</taxon>
        <taxon>Entelegynae</taxon>
        <taxon>Araneoidea</taxon>
        <taxon>Linyphiidae</taxon>
        <taxon>Erigoninae</taxon>
        <taxon>Oedothorax</taxon>
    </lineage>
</organism>
<dbReference type="AlphaFoldDB" id="A0AAV6VD82"/>
<evidence type="ECO:0000256" key="1">
    <source>
        <dbReference type="SAM" id="MobiDB-lite"/>
    </source>
</evidence>
<keyword evidence="4" id="KW-1185">Reference proteome</keyword>
<feature type="signal peptide" evidence="2">
    <location>
        <begin position="1"/>
        <end position="23"/>
    </location>
</feature>
<comment type="caution">
    <text evidence="3">The sequence shown here is derived from an EMBL/GenBank/DDBJ whole genome shotgun (WGS) entry which is preliminary data.</text>
</comment>
<evidence type="ECO:0000313" key="4">
    <source>
        <dbReference type="Proteomes" id="UP000827092"/>
    </source>
</evidence>
<keyword evidence="2" id="KW-0732">Signal</keyword>
<feature type="compositionally biased region" description="Acidic residues" evidence="1">
    <location>
        <begin position="111"/>
        <end position="125"/>
    </location>
</feature>
<evidence type="ECO:0000256" key="2">
    <source>
        <dbReference type="SAM" id="SignalP"/>
    </source>
</evidence>
<gene>
    <name evidence="3" type="ORF">JTE90_013669</name>
</gene>
<evidence type="ECO:0000313" key="3">
    <source>
        <dbReference type="EMBL" id="KAG8193974.1"/>
    </source>
</evidence>
<name>A0AAV6VD82_9ARAC</name>
<feature type="region of interest" description="Disordered" evidence="1">
    <location>
        <begin position="102"/>
        <end position="125"/>
    </location>
</feature>